<comment type="catalytic activity">
    <reaction evidence="1 10 11">
        <text>[protein]-peptidylproline (omega=180) = [protein]-peptidylproline (omega=0)</text>
        <dbReference type="Rhea" id="RHEA:16237"/>
        <dbReference type="Rhea" id="RHEA-COMP:10747"/>
        <dbReference type="Rhea" id="RHEA-COMP:10748"/>
        <dbReference type="ChEBI" id="CHEBI:83833"/>
        <dbReference type="ChEBI" id="CHEBI:83834"/>
        <dbReference type="EC" id="5.2.1.8"/>
    </reaction>
</comment>
<evidence type="ECO:0000256" key="8">
    <source>
        <dbReference type="ARBA" id="ARBA00023235"/>
    </source>
</evidence>
<dbReference type="RefSeq" id="WP_224323883.1">
    <property type="nucleotide sequence ID" value="NZ_JACGBB010000033.1"/>
</dbReference>
<dbReference type="Gene3D" id="3.10.50.40">
    <property type="match status" value="1"/>
</dbReference>
<dbReference type="Pfam" id="PF05697">
    <property type="entry name" value="Trigger_N"/>
    <property type="match status" value="1"/>
</dbReference>
<keyword evidence="7 10" id="KW-0143">Chaperone</keyword>
<sequence length="429" mass="49554">MKLSTKQINSINYTASGVIEKASIDEKIKEIAVKASKNIEIKGFRKGKVPLNVVLDRYKDSLTKDSEQELIGIAYKEAIKEIGKDEKDLIGEPVFKKFNRNDNGIEVEFLISFRPTINLDGYEKLIPEVKVEEIKDKDLKARKEAMLKQYAPLEKTKKQILKKGDYAKFDFEGFLDGVAFEGGKANDYMLEIGSNQFIPGFEDSMIDMKVGEEKDINVTFPENYQAANLAGKEVVFKIKLHEIHGKKIPEINEELLKKLLPNEEKVSEELLDEKIKEQMQNEAKFKLIDEKLKIEFVDKMLEKYDFELPQNILEQETNLQLNQAARTFTKEQLEELKDDKKLEEKRKEFEVEAAKSVKLTFIVDELARLRNVIVNDQEVAQAIYFEAMRYGVEPKKLMENYQQNGTIPAIRMSLLEEKLFADIFLGKDK</sequence>
<dbReference type="InterPro" id="IPR036611">
    <property type="entry name" value="Trigger_fac_ribosome-bd_sf"/>
</dbReference>
<evidence type="ECO:0000313" key="16">
    <source>
        <dbReference type="Proteomes" id="UP000786183"/>
    </source>
</evidence>
<comment type="caution">
    <text evidence="15">The sequence shown here is derived from an EMBL/GenBank/DDBJ whole genome shotgun (WGS) entry which is preliminary data.</text>
</comment>
<dbReference type="InterPro" id="IPR008881">
    <property type="entry name" value="Trigger_fac_ribosome-bd_bac"/>
</dbReference>
<evidence type="ECO:0000259" key="14">
    <source>
        <dbReference type="PROSITE" id="PS50059"/>
    </source>
</evidence>
<gene>
    <name evidence="10" type="primary">tig</name>
    <name evidence="15" type="ORF">AVCANL283_08430</name>
</gene>
<evidence type="ECO:0000256" key="3">
    <source>
        <dbReference type="ARBA" id="ARBA00013194"/>
    </source>
</evidence>
<dbReference type="SUPFAM" id="SSF109998">
    <property type="entry name" value="Triger factor/SurA peptide-binding domain-like"/>
    <property type="match status" value="1"/>
</dbReference>
<comment type="similarity">
    <text evidence="2 10 12">Belongs to the FKBP-type PPIase family. Tig subfamily.</text>
</comment>
<name>A0ABS7WUQ6_9BACT</name>
<evidence type="ECO:0000256" key="2">
    <source>
        <dbReference type="ARBA" id="ARBA00005464"/>
    </source>
</evidence>
<dbReference type="GO" id="GO:0003755">
    <property type="term" value="F:peptidyl-prolyl cis-trans isomerase activity"/>
    <property type="evidence" value="ECO:0007669"/>
    <property type="project" value="UniProtKB-EC"/>
</dbReference>
<evidence type="ECO:0000256" key="1">
    <source>
        <dbReference type="ARBA" id="ARBA00000971"/>
    </source>
</evidence>
<dbReference type="NCBIfam" id="TIGR00115">
    <property type="entry name" value="tig"/>
    <property type="match status" value="1"/>
</dbReference>
<dbReference type="PROSITE" id="PS50059">
    <property type="entry name" value="FKBP_PPIASE"/>
    <property type="match status" value="1"/>
</dbReference>
<keyword evidence="10 12" id="KW-0131">Cell cycle</keyword>
<dbReference type="InterPro" id="IPR046357">
    <property type="entry name" value="PPIase_dom_sf"/>
</dbReference>
<comment type="subcellular location">
    <subcellularLocation>
        <location evidence="10">Cytoplasm</location>
    </subcellularLocation>
    <text evidence="10">About half TF is bound to the ribosome near the polypeptide exit tunnel while the other half is free in the cytoplasm.</text>
</comment>
<evidence type="ECO:0000256" key="6">
    <source>
        <dbReference type="ARBA" id="ARBA00023110"/>
    </source>
</evidence>
<proteinExistence type="inferred from homology"/>
<evidence type="ECO:0000256" key="5">
    <source>
        <dbReference type="ARBA" id="ARBA00022490"/>
    </source>
</evidence>
<keyword evidence="5 10" id="KW-0963">Cytoplasm</keyword>
<feature type="domain" description="PPIase FKBP-type" evidence="14">
    <location>
        <begin position="164"/>
        <end position="244"/>
    </location>
</feature>
<dbReference type="InterPro" id="IPR037041">
    <property type="entry name" value="Trigger_fac_C_sf"/>
</dbReference>
<dbReference type="Gene3D" id="1.10.3120.10">
    <property type="entry name" value="Trigger factor, C-terminal domain"/>
    <property type="match status" value="1"/>
</dbReference>
<evidence type="ECO:0000256" key="12">
    <source>
        <dbReference type="RuleBase" id="RU003914"/>
    </source>
</evidence>
<dbReference type="EMBL" id="JACGBB010000033">
    <property type="protein sequence ID" value="MBZ7988116.1"/>
    <property type="molecule type" value="Genomic_DNA"/>
</dbReference>
<comment type="domain">
    <text evidence="10">Consists of 3 domains; the N-terminus binds the ribosome, the middle domain has PPIase activity, while the C-terminus has intrinsic chaperone activity on its own.</text>
</comment>
<dbReference type="EC" id="5.2.1.8" evidence="3 10"/>
<evidence type="ECO:0000256" key="11">
    <source>
        <dbReference type="PROSITE-ProRule" id="PRU00277"/>
    </source>
</evidence>
<dbReference type="InterPro" id="IPR008880">
    <property type="entry name" value="Trigger_fac_C"/>
</dbReference>
<evidence type="ECO:0000256" key="4">
    <source>
        <dbReference type="ARBA" id="ARBA00016902"/>
    </source>
</evidence>
<dbReference type="HAMAP" id="MF_00303">
    <property type="entry name" value="Trigger_factor_Tig"/>
    <property type="match status" value="1"/>
</dbReference>
<evidence type="ECO:0000313" key="15">
    <source>
        <dbReference type="EMBL" id="MBZ7988116.1"/>
    </source>
</evidence>
<dbReference type="Proteomes" id="UP000786183">
    <property type="component" value="Unassembled WGS sequence"/>
</dbReference>
<organism evidence="15 16">
    <name type="scientific">Campylobacter canadensis</name>
    <dbReference type="NCBI Taxonomy" id="449520"/>
    <lineage>
        <taxon>Bacteria</taxon>
        <taxon>Pseudomonadati</taxon>
        <taxon>Campylobacterota</taxon>
        <taxon>Epsilonproteobacteria</taxon>
        <taxon>Campylobacterales</taxon>
        <taxon>Campylobacteraceae</taxon>
        <taxon>Campylobacter</taxon>
    </lineage>
</organism>
<dbReference type="InterPro" id="IPR005215">
    <property type="entry name" value="Trig_fac"/>
</dbReference>
<dbReference type="InterPro" id="IPR001179">
    <property type="entry name" value="PPIase_FKBP_dom"/>
</dbReference>
<dbReference type="Pfam" id="PF00254">
    <property type="entry name" value="FKBP_C"/>
    <property type="match status" value="1"/>
</dbReference>
<dbReference type="InterPro" id="IPR027304">
    <property type="entry name" value="Trigger_fact/SurA_dom_sf"/>
</dbReference>
<evidence type="ECO:0000256" key="7">
    <source>
        <dbReference type="ARBA" id="ARBA00023186"/>
    </source>
</evidence>
<protein>
    <recommendedName>
        <fullName evidence="4 10">Trigger factor</fullName>
        <shortName evidence="10">TF</shortName>
        <ecNumber evidence="3 10">5.2.1.8</ecNumber>
    </recommendedName>
    <alternativeName>
        <fullName evidence="9 10">PPIase</fullName>
    </alternativeName>
</protein>
<keyword evidence="13" id="KW-0175">Coiled coil</keyword>
<keyword evidence="8 10" id="KW-0413">Isomerase</keyword>
<keyword evidence="10 12" id="KW-0132">Cell division</keyword>
<evidence type="ECO:0000256" key="9">
    <source>
        <dbReference type="ARBA" id="ARBA00029986"/>
    </source>
</evidence>
<accession>A0ABS7WUQ6</accession>
<keyword evidence="6 10" id="KW-0697">Rotamase</keyword>
<dbReference type="Gene3D" id="3.30.70.1050">
    <property type="entry name" value="Trigger factor ribosome-binding domain"/>
    <property type="match status" value="1"/>
</dbReference>
<comment type="function">
    <text evidence="10">Involved in protein export. Acts as a chaperone by maintaining the newly synthesized protein in an open conformation. Functions as a peptidyl-prolyl cis-trans isomerase.</text>
</comment>
<keyword evidence="16" id="KW-1185">Reference proteome</keyword>
<dbReference type="PIRSF" id="PIRSF003095">
    <property type="entry name" value="Trigger_factor"/>
    <property type="match status" value="1"/>
</dbReference>
<dbReference type="Pfam" id="PF05698">
    <property type="entry name" value="Trigger_C"/>
    <property type="match status" value="1"/>
</dbReference>
<evidence type="ECO:0000256" key="10">
    <source>
        <dbReference type="HAMAP-Rule" id="MF_00303"/>
    </source>
</evidence>
<dbReference type="SUPFAM" id="SSF102735">
    <property type="entry name" value="Trigger factor ribosome-binding domain"/>
    <property type="match status" value="1"/>
</dbReference>
<feature type="coiled-coil region" evidence="13">
    <location>
        <begin position="326"/>
        <end position="353"/>
    </location>
</feature>
<evidence type="ECO:0000256" key="13">
    <source>
        <dbReference type="SAM" id="Coils"/>
    </source>
</evidence>
<reference evidence="15 16" key="1">
    <citation type="submission" date="2020-07" db="EMBL/GenBank/DDBJ databases">
        <title>Transfer of Campylobacter canadensis to the novel genus Avispirillum gen. nov., that also includes two novel species recovered from migratory waterfowl: Avispirillum anseris sp. nov. and Avispirillum brantae sp. nov.</title>
        <authorList>
            <person name="Miller W.G."/>
            <person name="Chapman M.H."/>
            <person name="Yee E."/>
            <person name="Inglis G.D."/>
        </authorList>
    </citation>
    <scope>NUCLEOTIDE SEQUENCE [LARGE SCALE GENOMIC DNA]</scope>
    <source>
        <strain evidence="15 16">L283</strain>
    </source>
</reference>
<dbReference type="SUPFAM" id="SSF54534">
    <property type="entry name" value="FKBP-like"/>
    <property type="match status" value="1"/>
</dbReference>